<organism evidence="5 6">
    <name type="scientific">Smittium culicis</name>
    <dbReference type="NCBI Taxonomy" id="133412"/>
    <lineage>
        <taxon>Eukaryota</taxon>
        <taxon>Fungi</taxon>
        <taxon>Fungi incertae sedis</taxon>
        <taxon>Zoopagomycota</taxon>
        <taxon>Kickxellomycotina</taxon>
        <taxon>Harpellomycetes</taxon>
        <taxon>Harpellales</taxon>
        <taxon>Legeriomycetaceae</taxon>
        <taxon>Smittium</taxon>
    </lineage>
</organism>
<feature type="compositionally biased region" description="Polar residues" evidence="2">
    <location>
        <begin position="202"/>
        <end position="218"/>
    </location>
</feature>
<dbReference type="GO" id="GO:0051087">
    <property type="term" value="F:protein-folding chaperone binding"/>
    <property type="evidence" value="ECO:0007669"/>
    <property type="project" value="TreeGrafter"/>
</dbReference>
<feature type="compositionally biased region" description="Basic residues" evidence="2">
    <location>
        <begin position="157"/>
        <end position="174"/>
    </location>
</feature>
<evidence type="ECO:0000256" key="1">
    <source>
        <dbReference type="ARBA" id="ARBA00023186"/>
    </source>
</evidence>
<dbReference type="PROSITE" id="PS50076">
    <property type="entry name" value="DNAJ_2"/>
    <property type="match status" value="1"/>
</dbReference>
<feature type="compositionally biased region" description="Low complexity" evidence="2">
    <location>
        <begin position="111"/>
        <end position="121"/>
    </location>
</feature>
<dbReference type="GO" id="GO:0005783">
    <property type="term" value="C:endoplasmic reticulum"/>
    <property type="evidence" value="ECO:0007669"/>
    <property type="project" value="TreeGrafter"/>
</dbReference>
<dbReference type="Gene3D" id="1.10.287.110">
    <property type="entry name" value="DnaJ domain"/>
    <property type="match status" value="1"/>
</dbReference>
<evidence type="ECO:0000256" key="3">
    <source>
        <dbReference type="SAM" id="Phobius"/>
    </source>
</evidence>
<comment type="caution">
    <text evidence="5">The sequence shown here is derived from an EMBL/GenBank/DDBJ whole genome shotgun (WGS) entry which is preliminary data.</text>
</comment>
<dbReference type="CDD" id="cd06257">
    <property type="entry name" value="DnaJ"/>
    <property type="match status" value="1"/>
</dbReference>
<dbReference type="PANTHER" id="PTHR44360">
    <property type="entry name" value="DNAJ HOMOLOG SUBFAMILY B MEMBER 9"/>
    <property type="match status" value="1"/>
</dbReference>
<keyword evidence="3" id="KW-0472">Membrane</keyword>
<dbReference type="GO" id="GO:0036503">
    <property type="term" value="P:ERAD pathway"/>
    <property type="evidence" value="ECO:0007669"/>
    <property type="project" value="TreeGrafter"/>
</dbReference>
<evidence type="ECO:0000256" key="2">
    <source>
        <dbReference type="SAM" id="MobiDB-lite"/>
    </source>
</evidence>
<dbReference type="Pfam" id="PF00226">
    <property type="entry name" value="DnaJ"/>
    <property type="match status" value="1"/>
</dbReference>
<reference evidence="6" key="1">
    <citation type="submission" date="2017-01" db="EMBL/GenBank/DDBJ databases">
        <authorList>
            <person name="Wang Y."/>
            <person name="White M."/>
            <person name="Kvist S."/>
            <person name="Moncalvo J.-M."/>
        </authorList>
    </citation>
    <scope>NUCLEOTIDE SEQUENCE [LARGE SCALE GENOMIC DNA]</scope>
    <source>
        <strain evidence="6">ID-206-W2</strain>
    </source>
</reference>
<dbReference type="PANTHER" id="PTHR44360:SF1">
    <property type="entry name" value="DNAJ HOMOLOG SUBFAMILY B MEMBER 9"/>
    <property type="match status" value="1"/>
</dbReference>
<dbReference type="AlphaFoldDB" id="A0A1R1Y864"/>
<evidence type="ECO:0000313" key="5">
    <source>
        <dbReference type="EMBL" id="OMJ23063.1"/>
    </source>
</evidence>
<keyword evidence="1" id="KW-0143">Chaperone</keyword>
<dbReference type="SUPFAM" id="SSF46565">
    <property type="entry name" value="Chaperone J-domain"/>
    <property type="match status" value="1"/>
</dbReference>
<dbReference type="GO" id="GO:0051787">
    <property type="term" value="F:misfolded protein binding"/>
    <property type="evidence" value="ECO:0007669"/>
    <property type="project" value="TreeGrafter"/>
</dbReference>
<accession>A0A1R1Y864</accession>
<keyword evidence="3" id="KW-0812">Transmembrane</keyword>
<name>A0A1R1Y864_9FUNG</name>
<proteinExistence type="predicted"/>
<dbReference type="EMBL" id="LSSM01002104">
    <property type="protein sequence ID" value="OMJ23063.1"/>
    <property type="molecule type" value="Genomic_DNA"/>
</dbReference>
<gene>
    <name evidence="5" type="ORF">AYI69_g5139</name>
</gene>
<feature type="transmembrane region" description="Helical" evidence="3">
    <location>
        <begin position="240"/>
        <end position="262"/>
    </location>
</feature>
<dbReference type="InterPro" id="IPR051948">
    <property type="entry name" value="Hsp70_co-chaperone_J-domain"/>
</dbReference>
<keyword evidence="6" id="KW-1185">Reference proteome</keyword>
<feature type="domain" description="J" evidence="4">
    <location>
        <begin position="65"/>
        <end position="141"/>
    </location>
</feature>
<dbReference type="InterPro" id="IPR001623">
    <property type="entry name" value="DnaJ_domain"/>
</dbReference>
<dbReference type="SMART" id="SM00271">
    <property type="entry name" value="DnaJ"/>
    <property type="match status" value="1"/>
</dbReference>
<evidence type="ECO:0000313" key="6">
    <source>
        <dbReference type="Proteomes" id="UP000187429"/>
    </source>
</evidence>
<dbReference type="Proteomes" id="UP000187429">
    <property type="component" value="Unassembled WGS sequence"/>
</dbReference>
<feature type="region of interest" description="Disordered" evidence="2">
    <location>
        <begin position="94"/>
        <end position="224"/>
    </location>
</feature>
<keyword evidence="3" id="KW-1133">Transmembrane helix</keyword>
<dbReference type="InterPro" id="IPR036869">
    <property type="entry name" value="J_dom_sf"/>
</dbReference>
<sequence length="268" mass="30602">MAEQTLLLEPKISEERKSELSRIIYGLSADLVPYDPDILDDSDPVEEQTPALQRDIDFVLSNKDDLYKILATTPGASDSELKLAYRKAALKYHPDKNSLPDASEAFKESSNDSSSQNKPSQTETGLDTDSDSETEHKNQDGDDSELSSSESGSDHYRSRRHRHRNHKNSKRTRNTRPSPEPRQHRSRRRNHTKTSDYEPTPENYSATQATSSSRSYSENKPRRKYRRGTRLNLRGLSGTLSLLTLVVPIFVFLILLFVYYLVKSILRI</sequence>
<dbReference type="PRINTS" id="PR00625">
    <property type="entry name" value="JDOMAIN"/>
</dbReference>
<feature type="compositionally biased region" description="Basic and acidic residues" evidence="2">
    <location>
        <begin position="94"/>
        <end position="110"/>
    </location>
</feature>
<protein>
    <submittedName>
        <fullName evidence="5">DnaJ-like protein</fullName>
    </submittedName>
</protein>
<evidence type="ECO:0000259" key="4">
    <source>
        <dbReference type="PROSITE" id="PS50076"/>
    </source>
</evidence>
<dbReference type="OrthoDB" id="10250354at2759"/>